<dbReference type="SUPFAM" id="SSF50118">
    <property type="entry name" value="Cell growth inhibitor/plasmid maintenance toxic component"/>
    <property type="match status" value="1"/>
</dbReference>
<name>A0ABD5SIZ0_9EURY</name>
<proteinExistence type="predicted"/>
<dbReference type="InterPro" id="IPR003477">
    <property type="entry name" value="PemK-like"/>
</dbReference>
<dbReference type="RefSeq" id="WP_273736689.1">
    <property type="nucleotide sequence ID" value="NZ_JAQIVI010000004.1"/>
</dbReference>
<accession>A0ABD5SIZ0</accession>
<dbReference type="Proteomes" id="UP001596383">
    <property type="component" value="Unassembled WGS sequence"/>
</dbReference>
<gene>
    <name evidence="1" type="ORF">ACFQE6_00285</name>
</gene>
<protein>
    <submittedName>
        <fullName evidence="1">Type II toxin-antitoxin system PemK/MazF family toxin</fullName>
    </submittedName>
</protein>
<dbReference type="InterPro" id="IPR011067">
    <property type="entry name" value="Plasmid_toxin/cell-grow_inhib"/>
</dbReference>
<comment type="caution">
    <text evidence="1">The sequence shown here is derived from an EMBL/GenBank/DDBJ whole genome shotgun (WGS) entry which is preliminary data.</text>
</comment>
<evidence type="ECO:0000313" key="2">
    <source>
        <dbReference type="Proteomes" id="UP001596383"/>
    </source>
</evidence>
<dbReference type="Gene3D" id="2.30.30.110">
    <property type="match status" value="1"/>
</dbReference>
<sequence length="110" mass="11900">MAYPQGAVVFATDPFGGNSGGRPYVVLSNESHPFTHNECVAAVVTTTERAAAIELDEQAFERGSLPKRSFVSPWSVVTLKKYAISKHVATVTDPVVDATVAELTRYLETE</sequence>
<reference evidence="1 2" key="1">
    <citation type="journal article" date="2019" name="Int. J. Syst. Evol. Microbiol.">
        <title>The Global Catalogue of Microorganisms (GCM) 10K type strain sequencing project: providing services to taxonomists for standard genome sequencing and annotation.</title>
        <authorList>
            <consortium name="The Broad Institute Genomics Platform"/>
            <consortium name="The Broad Institute Genome Sequencing Center for Infectious Disease"/>
            <person name="Wu L."/>
            <person name="Ma J."/>
        </authorList>
    </citation>
    <scope>NUCLEOTIDE SEQUENCE [LARGE SCALE GENOMIC DNA]</scope>
    <source>
        <strain evidence="1 2">LMG 29247</strain>
    </source>
</reference>
<dbReference type="Pfam" id="PF02452">
    <property type="entry name" value="PemK_toxin"/>
    <property type="match status" value="1"/>
</dbReference>
<dbReference type="EMBL" id="JBHSWV010000004">
    <property type="protein sequence ID" value="MFC6763572.1"/>
    <property type="molecule type" value="Genomic_DNA"/>
</dbReference>
<organism evidence="1 2">
    <name type="scientific">Natrinema soli</name>
    <dbReference type="NCBI Taxonomy" id="1930624"/>
    <lineage>
        <taxon>Archaea</taxon>
        <taxon>Methanobacteriati</taxon>
        <taxon>Methanobacteriota</taxon>
        <taxon>Stenosarchaea group</taxon>
        <taxon>Halobacteria</taxon>
        <taxon>Halobacteriales</taxon>
        <taxon>Natrialbaceae</taxon>
        <taxon>Natrinema</taxon>
    </lineage>
</organism>
<keyword evidence="2" id="KW-1185">Reference proteome</keyword>
<dbReference type="AlphaFoldDB" id="A0ABD5SIZ0"/>
<evidence type="ECO:0000313" key="1">
    <source>
        <dbReference type="EMBL" id="MFC6763572.1"/>
    </source>
</evidence>